<organism evidence="6 7">
    <name type="scientific">Candidatus Polarisedimenticola svalbardensis</name>
    <dbReference type="NCBI Taxonomy" id="2886004"/>
    <lineage>
        <taxon>Bacteria</taxon>
        <taxon>Pseudomonadati</taxon>
        <taxon>Acidobacteriota</taxon>
        <taxon>Candidatus Polarisedimenticolia</taxon>
        <taxon>Candidatus Polarisedimenticolales</taxon>
        <taxon>Candidatus Polarisedimenticolaceae</taxon>
        <taxon>Candidatus Polarisedimenticola</taxon>
    </lineage>
</organism>
<dbReference type="Gene3D" id="1.10.10.10">
    <property type="entry name" value="Winged helix-like DNA-binding domain superfamily/Winged helix DNA-binding domain"/>
    <property type="match status" value="1"/>
</dbReference>
<feature type="region of interest" description="Disordered" evidence="4">
    <location>
        <begin position="13"/>
        <end position="47"/>
    </location>
</feature>
<sequence length="185" mass="19558">MAICGSGPFLVTDVGPPDLEEGQGRSRVRSVRQGQGGGAGGLTGDHFHGKVGRLGLDQVVTGHHQGGPIEHQVQGAASRDLETALKTVLRGDTYLSPSISKQVVEMFLRSDEPAADPLGGLTARQREILQLIAEGRSTKEIAADLGVSVKTVETHRAQLMERLDIHDIPGLVRFAIRAGLVSSDA</sequence>
<evidence type="ECO:0000259" key="5">
    <source>
        <dbReference type="PROSITE" id="PS50043"/>
    </source>
</evidence>
<keyword evidence="3" id="KW-0804">Transcription</keyword>
<evidence type="ECO:0000256" key="1">
    <source>
        <dbReference type="ARBA" id="ARBA00023015"/>
    </source>
</evidence>
<evidence type="ECO:0000256" key="4">
    <source>
        <dbReference type="SAM" id="MobiDB-lite"/>
    </source>
</evidence>
<keyword evidence="1" id="KW-0805">Transcription regulation</keyword>
<dbReference type="Proteomes" id="UP000648239">
    <property type="component" value="Unassembled WGS sequence"/>
</dbReference>
<evidence type="ECO:0000313" key="6">
    <source>
        <dbReference type="EMBL" id="MBD3867027.1"/>
    </source>
</evidence>
<evidence type="ECO:0000313" key="7">
    <source>
        <dbReference type="Proteomes" id="UP000648239"/>
    </source>
</evidence>
<comment type="caution">
    <text evidence="6">The sequence shown here is derived from an EMBL/GenBank/DDBJ whole genome shotgun (WGS) entry which is preliminary data.</text>
</comment>
<feature type="compositionally biased region" description="Gly residues" evidence="4">
    <location>
        <begin position="34"/>
        <end position="43"/>
    </location>
</feature>
<dbReference type="AlphaFoldDB" id="A0A8J6XR77"/>
<dbReference type="PANTHER" id="PTHR44688:SF16">
    <property type="entry name" value="DNA-BINDING TRANSCRIPTIONAL ACTIVATOR DEVR_DOSR"/>
    <property type="match status" value="1"/>
</dbReference>
<protein>
    <submittedName>
        <fullName evidence="6">Response regulator transcription factor</fullName>
    </submittedName>
</protein>
<dbReference type="InterPro" id="IPR000792">
    <property type="entry name" value="Tscrpt_reg_LuxR_C"/>
</dbReference>
<keyword evidence="2" id="KW-0238">DNA-binding</keyword>
<evidence type="ECO:0000256" key="3">
    <source>
        <dbReference type="ARBA" id="ARBA00023163"/>
    </source>
</evidence>
<dbReference type="PRINTS" id="PR00038">
    <property type="entry name" value="HTHLUXR"/>
</dbReference>
<dbReference type="GO" id="GO:0003677">
    <property type="term" value="F:DNA binding"/>
    <property type="evidence" value="ECO:0007669"/>
    <property type="project" value="UniProtKB-KW"/>
</dbReference>
<dbReference type="InterPro" id="IPR036388">
    <property type="entry name" value="WH-like_DNA-bd_sf"/>
</dbReference>
<reference evidence="6 7" key="1">
    <citation type="submission" date="2020-08" db="EMBL/GenBank/DDBJ databases">
        <title>Acidobacteriota in marine sediments use diverse sulfur dissimilation pathways.</title>
        <authorList>
            <person name="Wasmund K."/>
        </authorList>
    </citation>
    <scope>NUCLEOTIDE SEQUENCE [LARGE SCALE GENOMIC DNA]</scope>
    <source>
        <strain evidence="6">MAG AM4</strain>
    </source>
</reference>
<gene>
    <name evidence="6" type="ORF">IFK94_02790</name>
</gene>
<accession>A0A8J6XR77</accession>
<feature type="domain" description="HTH luxR-type" evidence="5">
    <location>
        <begin position="114"/>
        <end position="179"/>
    </location>
</feature>
<dbReference type="InterPro" id="IPR016032">
    <property type="entry name" value="Sig_transdc_resp-reg_C-effctor"/>
</dbReference>
<dbReference type="EMBL" id="JACXWD010000005">
    <property type="protein sequence ID" value="MBD3867027.1"/>
    <property type="molecule type" value="Genomic_DNA"/>
</dbReference>
<evidence type="ECO:0000256" key="2">
    <source>
        <dbReference type="ARBA" id="ARBA00023125"/>
    </source>
</evidence>
<dbReference type="PROSITE" id="PS50043">
    <property type="entry name" value="HTH_LUXR_2"/>
    <property type="match status" value="1"/>
</dbReference>
<dbReference type="SUPFAM" id="SSF46894">
    <property type="entry name" value="C-terminal effector domain of the bipartite response regulators"/>
    <property type="match status" value="1"/>
</dbReference>
<dbReference type="PANTHER" id="PTHR44688">
    <property type="entry name" value="DNA-BINDING TRANSCRIPTIONAL ACTIVATOR DEVR_DOSR"/>
    <property type="match status" value="1"/>
</dbReference>
<dbReference type="CDD" id="cd06170">
    <property type="entry name" value="LuxR_C_like"/>
    <property type="match status" value="1"/>
</dbReference>
<dbReference type="SMART" id="SM00421">
    <property type="entry name" value="HTH_LUXR"/>
    <property type="match status" value="1"/>
</dbReference>
<dbReference type="Pfam" id="PF00196">
    <property type="entry name" value="GerE"/>
    <property type="match status" value="1"/>
</dbReference>
<dbReference type="GO" id="GO:0006355">
    <property type="term" value="P:regulation of DNA-templated transcription"/>
    <property type="evidence" value="ECO:0007669"/>
    <property type="project" value="InterPro"/>
</dbReference>
<proteinExistence type="predicted"/>
<name>A0A8J6XR77_9BACT</name>